<organism evidence="9 10">
    <name type="scientific">Aspergillus heteromorphus CBS 117.55</name>
    <dbReference type="NCBI Taxonomy" id="1448321"/>
    <lineage>
        <taxon>Eukaryota</taxon>
        <taxon>Fungi</taxon>
        <taxon>Dikarya</taxon>
        <taxon>Ascomycota</taxon>
        <taxon>Pezizomycotina</taxon>
        <taxon>Eurotiomycetes</taxon>
        <taxon>Eurotiomycetidae</taxon>
        <taxon>Eurotiales</taxon>
        <taxon>Aspergillaceae</taxon>
        <taxon>Aspergillus</taxon>
        <taxon>Aspergillus subgen. Circumdati</taxon>
    </lineage>
</organism>
<dbReference type="FunFam" id="1.20.1250.20:FF:000085">
    <property type="entry name" value="MFS peptide transporter Ptr2"/>
    <property type="match status" value="1"/>
</dbReference>
<evidence type="ECO:0000256" key="8">
    <source>
        <dbReference type="SAM" id="Phobius"/>
    </source>
</evidence>
<dbReference type="InterPro" id="IPR018456">
    <property type="entry name" value="PTR2_symporter_CS"/>
</dbReference>
<keyword evidence="4 7" id="KW-0812">Transmembrane</keyword>
<dbReference type="GeneID" id="37063472"/>
<evidence type="ECO:0000256" key="6">
    <source>
        <dbReference type="ARBA" id="ARBA00023136"/>
    </source>
</evidence>
<evidence type="ECO:0000256" key="1">
    <source>
        <dbReference type="ARBA" id="ARBA00004141"/>
    </source>
</evidence>
<comment type="similarity">
    <text evidence="2 7">Belongs to the major facilitator superfamily. Proton-dependent oligopeptide transporter (POT/PTR) (TC 2.A.17) family.</text>
</comment>
<evidence type="ECO:0000256" key="7">
    <source>
        <dbReference type="RuleBase" id="RU003755"/>
    </source>
</evidence>
<keyword evidence="5 8" id="KW-1133">Transmembrane helix</keyword>
<dbReference type="VEuPathDB" id="FungiDB:BO70DRAFT_339127"/>
<keyword evidence="6 8" id="KW-0472">Membrane</keyword>
<feature type="transmembrane region" description="Helical" evidence="8">
    <location>
        <begin position="248"/>
        <end position="270"/>
    </location>
</feature>
<dbReference type="Proteomes" id="UP000247233">
    <property type="component" value="Unassembled WGS sequence"/>
</dbReference>
<evidence type="ECO:0000256" key="3">
    <source>
        <dbReference type="ARBA" id="ARBA00022448"/>
    </source>
</evidence>
<evidence type="ECO:0000256" key="5">
    <source>
        <dbReference type="ARBA" id="ARBA00022989"/>
    </source>
</evidence>
<name>A0A317VZT0_9EURO</name>
<feature type="transmembrane region" description="Helical" evidence="8">
    <location>
        <begin position="530"/>
        <end position="549"/>
    </location>
</feature>
<comment type="caution">
    <text evidence="9">The sequence shown here is derived from an EMBL/GenBank/DDBJ whole genome shotgun (WGS) entry which is preliminary data.</text>
</comment>
<dbReference type="GO" id="GO:0071916">
    <property type="term" value="F:dipeptide transmembrane transporter activity"/>
    <property type="evidence" value="ECO:0007669"/>
    <property type="project" value="UniProtKB-ARBA"/>
</dbReference>
<gene>
    <name evidence="9" type="ORF">BO70DRAFT_339127</name>
</gene>
<feature type="transmembrane region" description="Helical" evidence="8">
    <location>
        <begin position="490"/>
        <end position="509"/>
    </location>
</feature>
<dbReference type="InterPro" id="IPR000109">
    <property type="entry name" value="POT_fam"/>
</dbReference>
<dbReference type="Pfam" id="PF00854">
    <property type="entry name" value="PTR2"/>
    <property type="match status" value="1"/>
</dbReference>
<feature type="transmembrane region" description="Helical" evidence="8">
    <location>
        <begin position="555"/>
        <end position="573"/>
    </location>
</feature>
<feature type="transmembrane region" description="Helical" evidence="8">
    <location>
        <begin position="189"/>
        <end position="208"/>
    </location>
</feature>
<feature type="transmembrane region" description="Helical" evidence="8">
    <location>
        <begin position="276"/>
        <end position="297"/>
    </location>
</feature>
<comment type="subcellular location">
    <subcellularLocation>
        <location evidence="1 7">Membrane</location>
        <topology evidence="1 7">Multi-pass membrane protein</topology>
    </subcellularLocation>
</comment>
<dbReference type="RefSeq" id="XP_025397973.1">
    <property type="nucleotide sequence ID" value="XM_025541235.1"/>
</dbReference>
<feature type="transmembrane region" description="Helical" evidence="8">
    <location>
        <begin position="448"/>
        <end position="470"/>
    </location>
</feature>
<protein>
    <submittedName>
        <fullName evidence="9">MFS peptide transporter, putative</fullName>
    </submittedName>
</protein>
<dbReference type="SUPFAM" id="SSF103473">
    <property type="entry name" value="MFS general substrate transporter"/>
    <property type="match status" value="1"/>
</dbReference>
<evidence type="ECO:0000256" key="2">
    <source>
        <dbReference type="ARBA" id="ARBA00005982"/>
    </source>
</evidence>
<keyword evidence="3 7" id="KW-0813">Transport</keyword>
<dbReference type="AlphaFoldDB" id="A0A317VZT0"/>
<dbReference type="PROSITE" id="PS01023">
    <property type="entry name" value="PTR2_2"/>
    <property type="match status" value="1"/>
</dbReference>
<reference evidence="9 10" key="1">
    <citation type="submission" date="2016-12" db="EMBL/GenBank/DDBJ databases">
        <title>The genomes of Aspergillus section Nigri reveals drivers in fungal speciation.</title>
        <authorList>
            <consortium name="DOE Joint Genome Institute"/>
            <person name="Vesth T.C."/>
            <person name="Nybo J."/>
            <person name="Theobald S."/>
            <person name="Brandl J."/>
            <person name="Frisvad J.C."/>
            <person name="Nielsen K.F."/>
            <person name="Lyhne E.K."/>
            <person name="Kogle M.E."/>
            <person name="Kuo A."/>
            <person name="Riley R."/>
            <person name="Clum A."/>
            <person name="Nolan M."/>
            <person name="Lipzen A."/>
            <person name="Salamov A."/>
            <person name="Henrissat B."/>
            <person name="Wiebenga A."/>
            <person name="De Vries R.P."/>
            <person name="Grigoriev I.V."/>
            <person name="Mortensen U.H."/>
            <person name="Andersen M.R."/>
            <person name="Baker S.E."/>
        </authorList>
    </citation>
    <scope>NUCLEOTIDE SEQUENCE [LARGE SCALE GENOMIC DNA]</scope>
    <source>
        <strain evidence="9 10">CBS 117.55</strain>
    </source>
</reference>
<dbReference type="GO" id="GO:0005886">
    <property type="term" value="C:plasma membrane"/>
    <property type="evidence" value="ECO:0007669"/>
    <property type="project" value="UniProtKB-ARBA"/>
</dbReference>
<sequence>MSDPVGADDLVYVAQAHAPQKELQTPMDEKKDLKAPINEETAVVSAPSIVDDGREYPTEEEERTLRRVSDRVSWTAYTVAFVELCERFSYYGTTAVYVNFIQQPLPAGSTTGAGFSGQSGALGQGERTSTALTTFNTFWCYVMPILGAWIADEYWGRMRTIQVSIGFAMLGHIIIIISSIPPVIVHANSALACFCVGLVIFGIGVGGFKSNISPLIAEQYKETRMFIKTIPKTGERVIVDPAQTITRIFLYFYFMINVGSLIGSVAMVYAEKYVGYWLAFLLPTIMFGLCPIVLFFCRKRYTVTPPTGSVVTKAFQLWSLALKGQWSWNPMTFYRRCQSTEFWESVKPSRIANKPKWMTFDDLWVEEVRRAVKACAVFAWYPLYWLAYGQMTNNLTSQAATMQLHGVPNDIINNLDPLALIIFIPIMDQFFYPGLRKMGFHFTPIKRIYVGYLLASASMIAAAVTQYYIYKTSPCGNHPSTCDEAAPINVWVQTVPYVLIAFSEIFASITGYEYAYTKAPKNMKSLVQSLYLFMNAISSAIQQGLTALSTDPLLIWNYGFVAVLAFVGGNLFFMCNLKLDKEEDELNNIEESKYLGRNQTALGEKVDPEL</sequence>
<evidence type="ECO:0000313" key="10">
    <source>
        <dbReference type="Proteomes" id="UP000247233"/>
    </source>
</evidence>
<dbReference type="InterPro" id="IPR036259">
    <property type="entry name" value="MFS_trans_sf"/>
</dbReference>
<evidence type="ECO:0000313" key="9">
    <source>
        <dbReference type="EMBL" id="PWY77400.1"/>
    </source>
</evidence>
<feature type="transmembrane region" description="Helical" evidence="8">
    <location>
        <begin position="163"/>
        <end position="183"/>
    </location>
</feature>
<dbReference type="Gene3D" id="1.20.1250.20">
    <property type="entry name" value="MFS general substrate transporter like domains"/>
    <property type="match status" value="1"/>
</dbReference>
<proteinExistence type="inferred from homology"/>
<accession>A0A317VZT0</accession>
<dbReference type="OrthoDB" id="8904098at2759"/>
<dbReference type="EMBL" id="MSFL01000018">
    <property type="protein sequence ID" value="PWY77400.1"/>
    <property type="molecule type" value="Genomic_DNA"/>
</dbReference>
<keyword evidence="10" id="KW-1185">Reference proteome</keyword>
<dbReference type="PANTHER" id="PTHR11654">
    <property type="entry name" value="OLIGOPEPTIDE TRANSPORTER-RELATED"/>
    <property type="match status" value="1"/>
</dbReference>
<feature type="transmembrane region" description="Helical" evidence="8">
    <location>
        <begin position="131"/>
        <end position="151"/>
    </location>
</feature>
<evidence type="ECO:0000256" key="4">
    <source>
        <dbReference type="ARBA" id="ARBA00022692"/>
    </source>
</evidence>